<dbReference type="PATRIC" id="fig|1172190.3.peg.1528"/>
<evidence type="ECO:0000313" key="2">
    <source>
        <dbReference type="EMBL" id="EQB39078.1"/>
    </source>
</evidence>
<sequence>MEIKDKMDIINKKADIANKKLIAFLAIAGGTWVYGMSEAVDNPIVTILSSIAFFIAVLGISTNLIKLGDLQKKLKDLYNE</sequence>
<gene>
    <name evidence="2" type="ORF">M947_07915</name>
</gene>
<dbReference type="EMBL" id="AUPZ01000010">
    <property type="protein sequence ID" value="EQB39078.1"/>
    <property type="molecule type" value="Genomic_DNA"/>
</dbReference>
<dbReference type="AlphaFoldDB" id="T0KZR9"/>
<keyword evidence="3" id="KW-1185">Reference proteome</keyword>
<dbReference type="STRING" id="1172190.M947_07915"/>
<reference evidence="2 3" key="1">
    <citation type="submission" date="2013-07" db="EMBL/GenBank/DDBJ databases">
        <title>Sulfurimonas hongkongensis AST-10 Genome Sequencing.</title>
        <authorList>
            <person name="Cai L."/>
            <person name="Zhang T."/>
        </authorList>
    </citation>
    <scope>NUCLEOTIDE SEQUENCE [LARGE SCALE GENOMIC DNA]</scope>
    <source>
        <strain evidence="2 3">AST-10</strain>
    </source>
</reference>
<comment type="caution">
    <text evidence="2">The sequence shown here is derived from an EMBL/GenBank/DDBJ whole genome shotgun (WGS) entry which is preliminary data.</text>
</comment>
<feature type="transmembrane region" description="Helical" evidence="1">
    <location>
        <begin position="43"/>
        <end position="65"/>
    </location>
</feature>
<keyword evidence="1" id="KW-0812">Transmembrane</keyword>
<feature type="transmembrane region" description="Helical" evidence="1">
    <location>
        <begin position="21"/>
        <end position="37"/>
    </location>
</feature>
<dbReference type="Proteomes" id="UP000015520">
    <property type="component" value="Unassembled WGS sequence"/>
</dbReference>
<proteinExistence type="predicted"/>
<accession>T0KZR9</accession>
<keyword evidence="1" id="KW-0472">Membrane</keyword>
<evidence type="ECO:0000313" key="3">
    <source>
        <dbReference type="Proteomes" id="UP000015520"/>
    </source>
</evidence>
<dbReference type="RefSeq" id="WP_021287839.1">
    <property type="nucleotide sequence ID" value="NZ_AUPZ01000010.1"/>
</dbReference>
<protein>
    <submittedName>
        <fullName evidence="2">Uncharacterized protein</fullName>
    </submittedName>
</protein>
<organism evidence="2 3">
    <name type="scientific">Sulfurimonas hongkongensis</name>
    <dbReference type="NCBI Taxonomy" id="1172190"/>
    <lineage>
        <taxon>Bacteria</taxon>
        <taxon>Pseudomonadati</taxon>
        <taxon>Campylobacterota</taxon>
        <taxon>Epsilonproteobacteria</taxon>
        <taxon>Campylobacterales</taxon>
        <taxon>Sulfurimonadaceae</taxon>
        <taxon>Sulfurimonas</taxon>
    </lineage>
</organism>
<evidence type="ECO:0000256" key="1">
    <source>
        <dbReference type="SAM" id="Phobius"/>
    </source>
</evidence>
<name>T0KZR9_9BACT</name>
<keyword evidence="1" id="KW-1133">Transmembrane helix</keyword>